<dbReference type="AlphaFoldDB" id="A0A7X0BSJ6"/>
<comment type="similarity">
    <text evidence="1">Belongs to the SlyX family.</text>
</comment>
<comment type="caution">
    <text evidence="3">The sequence shown here is derived from an EMBL/GenBank/DDBJ whole genome shotgun (WGS) entry which is preliminary data.</text>
</comment>
<gene>
    <name evidence="1" type="primary">slyX</name>
    <name evidence="3" type="ORF">HNP49_002252</name>
</gene>
<dbReference type="HAMAP" id="MF_00715">
    <property type="entry name" value="SlyX"/>
    <property type="match status" value="1"/>
</dbReference>
<accession>A0A7X0BSJ6</accession>
<keyword evidence="4" id="KW-1185">Reference proteome</keyword>
<evidence type="ECO:0000256" key="1">
    <source>
        <dbReference type="HAMAP-Rule" id="MF_00715"/>
    </source>
</evidence>
<keyword evidence="2" id="KW-0175">Coiled coil</keyword>
<dbReference type="EMBL" id="JACHLL010000003">
    <property type="protein sequence ID" value="MBB6342084.1"/>
    <property type="molecule type" value="Genomic_DNA"/>
</dbReference>
<proteinExistence type="inferred from homology"/>
<name>A0A7X0BSJ6_9PSED</name>
<dbReference type="InterPro" id="IPR007236">
    <property type="entry name" value="SlyX"/>
</dbReference>
<evidence type="ECO:0000313" key="3">
    <source>
        <dbReference type="EMBL" id="MBB6342084.1"/>
    </source>
</evidence>
<dbReference type="PANTHER" id="PTHR36508:SF1">
    <property type="entry name" value="PROTEIN SLYX"/>
    <property type="match status" value="1"/>
</dbReference>
<reference evidence="3 4" key="1">
    <citation type="submission" date="2020-08" db="EMBL/GenBank/DDBJ databases">
        <title>Functional genomics of gut bacteria from endangered species of beetles.</title>
        <authorList>
            <person name="Carlos-Shanley C."/>
        </authorList>
    </citation>
    <scope>NUCLEOTIDE SEQUENCE [LARGE SCALE GENOMIC DNA]</scope>
    <source>
        <strain evidence="3 4">S00202</strain>
    </source>
</reference>
<sequence>MSVELRLMELETRVAFQDDALMTMSDEIARQQRDIERLQLQLAALARRQEDLAGQVGEPLGDEPPPPHY</sequence>
<dbReference type="Proteomes" id="UP000557193">
    <property type="component" value="Unassembled WGS sequence"/>
</dbReference>
<protein>
    <recommendedName>
        <fullName evidence="1">Protein SlyX homolog</fullName>
    </recommendedName>
</protein>
<dbReference type="Pfam" id="PF04102">
    <property type="entry name" value="SlyX"/>
    <property type="match status" value="1"/>
</dbReference>
<dbReference type="Gene3D" id="1.20.5.300">
    <property type="match status" value="1"/>
</dbReference>
<organism evidence="3 4">
    <name type="scientific">Pseudomonas fluvialis</name>
    <dbReference type="NCBI Taxonomy" id="1793966"/>
    <lineage>
        <taxon>Bacteria</taxon>
        <taxon>Pseudomonadati</taxon>
        <taxon>Pseudomonadota</taxon>
        <taxon>Gammaproteobacteria</taxon>
        <taxon>Pseudomonadales</taxon>
        <taxon>Pseudomonadaceae</taxon>
        <taxon>Pseudomonas</taxon>
    </lineage>
</organism>
<feature type="coiled-coil region" evidence="2">
    <location>
        <begin position="21"/>
        <end position="55"/>
    </location>
</feature>
<evidence type="ECO:0000256" key="2">
    <source>
        <dbReference type="SAM" id="Coils"/>
    </source>
</evidence>
<dbReference type="NCBIfam" id="NF001421">
    <property type="entry name" value="PRK00295.1"/>
    <property type="match status" value="1"/>
</dbReference>
<dbReference type="PANTHER" id="PTHR36508">
    <property type="entry name" value="PROTEIN SLYX"/>
    <property type="match status" value="1"/>
</dbReference>
<dbReference type="RefSeq" id="WP_184683299.1">
    <property type="nucleotide sequence ID" value="NZ_JACHLL010000003.1"/>
</dbReference>
<evidence type="ECO:0000313" key="4">
    <source>
        <dbReference type="Proteomes" id="UP000557193"/>
    </source>
</evidence>